<keyword evidence="3" id="KW-0699">rRNA-binding</keyword>
<dbReference type="InterPro" id="IPR042116">
    <property type="entry name" value="TypA/BipA_C"/>
</dbReference>
<evidence type="ECO:0000313" key="5">
    <source>
        <dbReference type="EMBL" id="APR52836.1"/>
    </source>
</evidence>
<comment type="subcellular location">
    <subcellularLocation>
        <location evidence="3">Cytoplasm</location>
    </subcellularLocation>
    <text evidence="3">Binds to ribosomes.</text>
</comment>
<comment type="similarity">
    <text evidence="3">Belongs to the TRAFAC class translation factor GTPase superfamily. Classic translation factor GTPase family. BipA subfamily.</text>
</comment>
<dbReference type="Proteomes" id="UP000185161">
    <property type="component" value="Chromosome"/>
</dbReference>
<evidence type="ECO:0000313" key="9">
    <source>
        <dbReference type="Proteomes" id="UP000286681"/>
    </source>
</evidence>
<dbReference type="Gene3D" id="2.40.50.250">
    <property type="entry name" value="bipa protein"/>
    <property type="match status" value="1"/>
</dbReference>
<keyword evidence="3" id="KW-0694">RNA-binding</keyword>
<evidence type="ECO:0000313" key="6">
    <source>
        <dbReference type="EMBL" id="RSV04090.1"/>
    </source>
</evidence>
<dbReference type="AlphaFoldDB" id="A0A1L6JAF5"/>
<dbReference type="PRINTS" id="PR00315">
    <property type="entry name" value="ELONGATNFCT"/>
</dbReference>
<dbReference type="NCBIfam" id="TIGR00231">
    <property type="entry name" value="small_GTP"/>
    <property type="match status" value="1"/>
</dbReference>
<dbReference type="OrthoDB" id="9802948at2"/>
<keyword evidence="8" id="KW-1185">Reference proteome</keyword>
<dbReference type="FunFam" id="3.40.50.300:FF:000055">
    <property type="entry name" value="GTP-binding protein TypA"/>
    <property type="match status" value="1"/>
</dbReference>
<sequence length="604" mass="66610">MNLRNVAIIAHVDHGKTTLVDQLFRQSGTFRDNQRVEERAMDSNDLEKERGITILAKPTSVEWNGTRINIVDTPGHADFGGEVERILSMVDGVILLVDSSEGAMPQTKFVTGKALKLGLRPIVVVNKIDRPDERIQEVLDEVFDLFVSLDATDEQLDFPVLYASGRNGYANEDPTLREGTLEPLFQKIVDHVPPPALDIDAPFTFLVTLLDRDNFLGRVLTGRVTSGKVKVNQAIHALDMDGNVIETGRASKIMSFRGLERVPVDEAQAGDIISLAGLTVATVSNTIADTSVSEAIQAQPIDPPTLSMRFAVNDSPMAGREGTKVTSRMIRDRLLREAESNVAIKVTEAADKDSFEVAGRGELQLGVLIETMRREGFELGISRPRVLFREEDGQKMEPYETVIIDVDEEHSGTVVDKMNIRKAEMTDMRPSGGGKTRITFSAPSRGMIGYHGEFLSDTRGTGIMNRLFEKYGPHKGAIEGRKNGVLISNGSGEANAYSLNTLEERGILFVGHGEALYEGMIIGENAKPEDLEVNPMKAKQLSNVRSSGKDDAIRLTPPKKMTLEQAIAYIDDDEMVEVTPKTIRLRKRHLDPHERKRASRAKAA</sequence>
<dbReference type="InterPro" id="IPR004161">
    <property type="entry name" value="EFTu-like_2"/>
</dbReference>
<dbReference type="GO" id="GO:0019843">
    <property type="term" value="F:rRNA binding"/>
    <property type="evidence" value="ECO:0007669"/>
    <property type="project" value="UniProtKB-KW"/>
</dbReference>
<dbReference type="InterPro" id="IPR048876">
    <property type="entry name" value="BipA_C"/>
</dbReference>
<dbReference type="EC" id="3.6.5.-" evidence="3"/>
<dbReference type="FunFam" id="3.30.70.240:FF:000002">
    <property type="entry name" value="GTP-binding protein TypA"/>
    <property type="match status" value="1"/>
</dbReference>
<evidence type="ECO:0000256" key="1">
    <source>
        <dbReference type="ARBA" id="ARBA00022741"/>
    </source>
</evidence>
<dbReference type="PANTHER" id="PTHR42908">
    <property type="entry name" value="TRANSLATION ELONGATION FACTOR-RELATED"/>
    <property type="match status" value="1"/>
</dbReference>
<dbReference type="InterPro" id="IPR009000">
    <property type="entry name" value="Transl_B-barrel_sf"/>
</dbReference>
<name>A0A1L6JAF5_9SPHN</name>
<comment type="subunit">
    <text evidence="3">Monomer.</text>
</comment>
<dbReference type="PROSITE" id="PS51722">
    <property type="entry name" value="G_TR_2"/>
    <property type="match status" value="1"/>
</dbReference>
<organism evidence="5 8">
    <name type="scientific">Sphingomonas koreensis</name>
    <dbReference type="NCBI Taxonomy" id="93064"/>
    <lineage>
        <taxon>Bacteria</taxon>
        <taxon>Pseudomonadati</taxon>
        <taxon>Pseudomonadota</taxon>
        <taxon>Alphaproteobacteria</taxon>
        <taxon>Sphingomonadales</taxon>
        <taxon>Sphingomonadaceae</taxon>
        <taxon>Sphingomonas</taxon>
    </lineage>
</organism>
<evidence type="ECO:0000259" key="4">
    <source>
        <dbReference type="PROSITE" id="PS51722"/>
    </source>
</evidence>
<keyword evidence="3" id="KW-0820">tRNA-binding</keyword>
<dbReference type="NCBIfam" id="TIGR01394">
    <property type="entry name" value="TypA_BipA"/>
    <property type="match status" value="1"/>
</dbReference>
<protein>
    <recommendedName>
        <fullName evidence="3">Large ribosomal subunit assembly factor BipA</fullName>
        <ecNumber evidence="3">3.6.5.-</ecNumber>
    </recommendedName>
    <alternativeName>
        <fullName evidence="3">GTP-binding protein BipA</fullName>
    </alternativeName>
</protein>
<dbReference type="Pfam" id="PF03144">
    <property type="entry name" value="GTP_EFTU_D2"/>
    <property type="match status" value="1"/>
</dbReference>
<reference evidence="8" key="2">
    <citation type="submission" date="2016-12" db="EMBL/GenBank/DDBJ databases">
        <title>Whole genome sequencing of Sphingomonas sp. ABOJV.</title>
        <authorList>
            <person name="Conlan S."/>
            <person name="Thomas P.J."/>
            <person name="Mullikin J."/>
            <person name="Palmore T.N."/>
            <person name="Frank K.M."/>
            <person name="Segre J.A."/>
        </authorList>
    </citation>
    <scope>NUCLEOTIDE SEQUENCE [LARGE SCALE GENOMIC DNA]</scope>
    <source>
        <strain evidence="8">ABOJV</strain>
    </source>
</reference>
<dbReference type="InterPro" id="IPR047043">
    <property type="entry name" value="BipA_III"/>
</dbReference>
<feature type="domain" description="Tr-type G" evidence="4">
    <location>
        <begin position="1"/>
        <end position="196"/>
    </location>
</feature>
<dbReference type="GO" id="GO:0005525">
    <property type="term" value="F:GTP binding"/>
    <property type="evidence" value="ECO:0007669"/>
    <property type="project" value="UniProtKB-UniRule"/>
</dbReference>
<dbReference type="Gene3D" id="3.40.50.300">
    <property type="entry name" value="P-loop containing nucleotide triphosphate hydrolases"/>
    <property type="match status" value="1"/>
</dbReference>
<dbReference type="Pfam" id="PF00009">
    <property type="entry name" value="GTP_EFTU"/>
    <property type="match status" value="1"/>
</dbReference>
<dbReference type="InterPro" id="IPR000640">
    <property type="entry name" value="EFG_V-like"/>
</dbReference>
<dbReference type="InterPro" id="IPR027417">
    <property type="entry name" value="P-loop_NTPase"/>
</dbReference>
<dbReference type="RefSeq" id="WP_066576290.1">
    <property type="nucleotide sequence ID" value="NZ_CP018820.1"/>
</dbReference>
<dbReference type="InterPro" id="IPR047042">
    <property type="entry name" value="BipA_II"/>
</dbReference>
<evidence type="ECO:0000256" key="3">
    <source>
        <dbReference type="HAMAP-Rule" id="MF_00849"/>
    </source>
</evidence>
<dbReference type="Gene3D" id="3.30.70.870">
    <property type="entry name" value="Elongation Factor G (Translational Gtpase), domain 3"/>
    <property type="match status" value="1"/>
</dbReference>
<dbReference type="InterPro" id="IPR035651">
    <property type="entry name" value="BipA_V"/>
</dbReference>
<dbReference type="GO" id="GO:1990904">
    <property type="term" value="C:ribonucleoprotein complex"/>
    <property type="evidence" value="ECO:0007669"/>
    <property type="project" value="TreeGrafter"/>
</dbReference>
<keyword evidence="3" id="KW-0690">Ribosome biogenesis</keyword>
<keyword evidence="3" id="KW-0378">Hydrolase</keyword>
<comment type="function">
    <text evidence="3">A 50S ribosomal subunit assembly protein with GTPase activity, required for 50S subunit assembly at low temperatures, may also play a role in translation. Binds GTP and analogs. Binds the 70S ribosome between the 30S and 50S subunits, in a similar position as ribosome-bound EF-G; it contacts a number of ribosomal proteins, both rRNAs and the A-site tRNA.</text>
</comment>
<dbReference type="SUPFAM" id="SSF52540">
    <property type="entry name" value="P-loop containing nucleoside triphosphate hydrolases"/>
    <property type="match status" value="1"/>
</dbReference>
<dbReference type="Gene3D" id="3.30.70.240">
    <property type="match status" value="1"/>
</dbReference>
<dbReference type="InterPro" id="IPR047041">
    <property type="entry name" value="BipA_GTP-bd_dom"/>
</dbReference>
<evidence type="ECO:0000313" key="10">
    <source>
        <dbReference type="Proteomes" id="UP000287746"/>
    </source>
</evidence>
<feature type="binding site" evidence="3">
    <location>
        <begin position="13"/>
        <end position="18"/>
    </location>
    <ligand>
        <name>GTP</name>
        <dbReference type="ChEBI" id="CHEBI:37565"/>
    </ligand>
</feature>
<dbReference type="GO" id="GO:0000049">
    <property type="term" value="F:tRNA binding"/>
    <property type="evidence" value="ECO:0007669"/>
    <property type="project" value="UniProtKB-KW"/>
</dbReference>
<dbReference type="InterPro" id="IPR031157">
    <property type="entry name" value="G_TR_CS"/>
</dbReference>
<dbReference type="SUPFAM" id="SSF54980">
    <property type="entry name" value="EF-G C-terminal domain-like"/>
    <property type="match status" value="2"/>
</dbReference>
<dbReference type="HAMAP" id="MF_00849">
    <property type="entry name" value="BipA"/>
    <property type="match status" value="1"/>
</dbReference>
<dbReference type="InterPro" id="IPR035647">
    <property type="entry name" value="EFG_III/V"/>
</dbReference>
<dbReference type="Pfam" id="PF21018">
    <property type="entry name" value="BipA_C"/>
    <property type="match status" value="1"/>
</dbReference>
<dbReference type="CDD" id="cd03710">
    <property type="entry name" value="BipA_TypA_C"/>
    <property type="match status" value="1"/>
</dbReference>
<dbReference type="CDD" id="cd16263">
    <property type="entry name" value="BipA_III"/>
    <property type="match status" value="1"/>
</dbReference>
<accession>A0A1L6JAF5</accession>
<dbReference type="SUPFAM" id="SSF50447">
    <property type="entry name" value="Translation proteins"/>
    <property type="match status" value="1"/>
</dbReference>
<dbReference type="EMBL" id="QQYZ01000003">
    <property type="protein sequence ID" value="RSY88701.1"/>
    <property type="molecule type" value="Genomic_DNA"/>
</dbReference>
<dbReference type="CDD" id="cd01891">
    <property type="entry name" value="TypA_BipA"/>
    <property type="match status" value="1"/>
</dbReference>
<keyword evidence="2 3" id="KW-0342">GTP-binding</keyword>
<evidence type="ECO:0000256" key="2">
    <source>
        <dbReference type="ARBA" id="ARBA00023134"/>
    </source>
</evidence>
<evidence type="ECO:0000313" key="7">
    <source>
        <dbReference type="EMBL" id="RSY88701.1"/>
    </source>
</evidence>
<dbReference type="GO" id="GO:0097216">
    <property type="term" value="F:guanosine tetraphosphate binding"/>
    <property type="evidence" value="ECO:0007669"/>
    <property type="project" value="UniProtKB-ARBA"/>
</dbReference>
<dbReference type="GO" id="GO:0003924">
    <property type="term" value="F:GTPase activity"/>
    <property type="evidence" value="ECO:0007669"/>
    <property type="project" value="UniProtKB-UniRule"/>
</dbReference>
<dbReference type="GO" id="GO:0043022">
    <property type="term" value="F:ribosome binding"/>
    <property type="evidence" value="ECO:0007669"/>
    <property type="project" value="UniProtKB-UniRule"/>
</dbReference>
<dbReference type="InterPro" id="IPR006298">
    <property type="entry name" value="BipA"/>
</dbReference>
<dbReference type="EMBL" id="CP018820">
    <property type="protein sequence ID" value="APR52836.1"/>
    <property type="molecule type" value="Genomic_DNA"/>
</dbReference>
<keyword evidence="1 3" id="KW-0547">Nucleotide-binding</keyword>
<dbReference type="FunFam" id="2.40.50.250:FF:000001">
    <property type="entry name" value="GTP-binding protein TypA"/>
    <property type="match status" value="1"/>
</dbReference>
<dbReference type="PANTHER" id="PTHR42908:SF8">
    <property type="entry name" value="TR-TYPE G DOMAIN-CONTAINING PROTEIN"/>
    <property type="match status" value="1"/>
</dbReference>
<comment type="catalytic activity">
    <reaction evidence="3">
        <text>GTP + H2O = GDP + phosphate + H(+)</text>
        <dbReference type="Rhea" id="RHEA:19669"/>
        <dbReference type="ChEBI" id="CHEBI:15377"/>
        <dbReference type="ChEBI" id="CHEBI:15378"/>
        <dbReference type="ChEBI" id="CHEBI:37565"/>
        <dbReference type="ChEBI" id="CHEBI:43474"/>
        <dbReference type="ChEBI" id="CHEBI:58189"/>
    </reaction>
</comment>
<dbReference type="InterPro" id="IPR000795">
    <property type="entry name" value="T_Tr_GTP-bd_dom"/>
</dbReference>
<reference evidence="5" key="1">
    <citation type="submission" date="2016-12" db="EMBL/GenBank/DDBJ databases">
        <title>Whole genome sequencing of Sphingomonas koreensis.</title>
        <authorList>
            <person name="Conlan S."/>
            <person name="Thomas P.J."/>
            <person name="Mullikin J."/>
            <person name="Palmore T.N."/>
            <person name="Frank K.M."/>
            <person name="Segre J.A."/>
        </authorList>
    </citation>
    <scope>NUCLEOTIDE SEQUENCE</scope>
    <source>
        <strain evidence="5">ABOJV</strain>
    </source>
</reference>
<evidence type="ECO:0000313" key="8">
    <source>
        <dbReference type="Proteomes" id="UP000185161"/>
    </source>
</evidence>
<dbReference type="InterPro" id="IPR005225">
    <property type="entry name" value="Small_GTP-bd"/>
</dbReference>
<proteinExistence type="inferred from homology"/>
<feature type="binding site" evidence="3">
    <location>
        <begin position="126"/>
        <end position="129"/>
    </location>
    <ligand>
        <name>GTP</name>
        <dbReference type="ChEBI" id="CHEBI:37565"/>
    </ligand>
</feature>
<dbReference type="CDD" id="cd03691">
    <property type="entry name" value="BipA_TypA_II"/>
    <property type="match status" value="1"/>
</dbReference>
<dbReference type="EMBL" id="QQWO01000006">
    <property type="protein sequence ID" value="RSV04090.1"/>
    <property type="molecule type" value="Genomic_DNA"/>
</dbReference>
<dbReference type="FunFam" id="3.30.70.870:FF:000003">
    <property type="entry name" value="GTP-binding protein TypA"/>
    <property type="match status" value="1"/>
</dbReference>
<gene>
    <name evidence="6" type="primary">typA</name>
    <name evidence="3" type="synonym">bipA</name>
    <name evidence="5" type="ORF">BRX40_10740</name>
    <name evidence="6" type="ORF">CA257_08435</name>
    <name evidence="7" type="ORF">DAH66_04430</name>
</gene>
<dbReference type="KEGG" id="skr:BRX40_10740"/>
<dbReference type="GO" id="GO:0000027">
    <property type="term" value="P:ribosomal large subunit assembly"/>
    <property type="evidence" value="ECO:0007669"/>
    <property type="project" value="UniProtKB-UniRule"/>
</dbReference>
<dbReference type="GeneID" id="44133038"/>
<dbReference type="PROSITE" id="PS00301">
    <property type="entry name" value="G_TR_1"/>
    <property type="match status" value="1"/>
</dbReference>
<reference evidence="9 10" key="3">
    <citation type="submission" date="2018-07" db="EMBL/GenBank/DDBJ databases">
        <title>Genomic and Epidemiologic Investigation of an Indolent Hospital Outbreak.</title>
        <authorList>
            <person name="Johnson R.C."/>
            <person name="Deming C."/>
            <person name="Conlan S."/>
            <person name="Zellmer C.J."/>
            <person name="Michelin A.V."/>
            <person name="Lee-Lin S."/>
            <person name="Thomas P.J."/>
            <person name="Park M."/>
            <person name="Weingarten R.A."/>
            <person name="Less J."/>
            <person name="Dekker J.P."/>
            <person name="Frank K.M."/>
            <person name="Musser K.A."/>
            <person name="Mcquiston J.R."/>
            <person name="Henderson D.K."/>
            <person name="Lau A.F."/>
            <person name="Palmore T.N."/>
            <person name="Segre J.A."/>
        </authorList>
    </citation>
    <scope>NUCLEOTIDE SEQUENCE [LARGE SCALE GENOMIC DNA]</scope>
    <source>
        <strain evidence="7 10">SK-CDC1_0717</strain>
        <strain evidence="6 9">SK-NIH.Env10_0317</strain>
    </source>
</reference>
<dbReference type="GO" id="GO:0005829">
    <property type="term" value="C:cytosol"/>
    <property type="evidence" value="ECO:0007669"/>
    <property type="project" value="TreeGrafter"/>
</dbReference>
<dbReference type="STRING" id="93064.BRX40_10740"/>
<dbReference type="Pfam" id="PF00679">
    <property type="entry name" value="EFG_C"/>
    <property type="match status" value="1"/>
</dbReference>
<dbReference type="Proteomes" id="UP000287746">
    <property type="component" value="Unassembled WGS sequence"/>
</dbReference>
<dbReference type="Gene3D" id="2.40.30.10">
    <property type="entry name" value="Translation factors"/>
    <property type="match status" value="1"/>
</dbReference>
<dbReference type="Proteomes" id="UP000286681">
    <property type="component" value="Unassembled WGS sequence"/>
</dbReference>
<keyword evidence="3" id="KW-0963">Cytoplasm</keyword>